<dbReference type="InterPro" id="IPR036388">
    <property type="entry name" value="WH-like_DNA-bd_sf"/>
</dbReference>
<evidence type="ECO:0000259" key="2">
    <source>
        <dbReference type="PROSITE" id="PS50995"/>
    </source>
</evidence>
<organism evidence="3 4">
    <name type="scientific">Brevibacterium permense</name>
    <dbReference type="NCBI Taxonomy" id="234834"/>
    <lineage>
        <taxon>Bacteria</taxon>
        <taxon>Bacillati</taxon>
        <taxon>Actinomycetota</taxon>
        <taxon>Actinomycetes</taxon>
        <taxon>Micrococcales</taxon>
        <taxon>Brevibacteriaceae</taxon>
        <taxon>Brevibacterium</taxon>
    </lineage>
</organism>
<dbReference type="InterPro" id="IPR036390">
    <property type="entry name" value="WH_DNA-bd_sf"/>
</dbReference>
<feature type="domain" description="HTH marR-type" evidence="2">
    <location>
        <begin position="32"/>
        <end position="168"/>
    </location>
</feature>
<evidence type="ECO:0000256" key="1">
    <source>
        <dbReference type="SAM" id="MobiDB-lite"/>
    </source>
</evidence>
<dbReference type="EMBL" id="BAAALX010000008">
    <property type="protein sequence ID" value="GAA1511690.1"/>
    <property type="molecule type" value="Genomic_DNA"/>
</dbReference>
<evidence type="ECO:0000313" key="4">
    <source>
        <dbReference type="Proteomes" id="UP001500177"/>
    </source>
</evidence>
<dbReference type="Proteomes" id="UP001500177">
    <property type="component" value="Unassembled WGS sequence"/>
</dbReference>
<comment type="caution">
    <text evidence="3">The sequence shown here is derived from an EMBL/GenBank/DDBJ whole genome shotgun (WGS) entry which is preliminary data.</text>
</comment>
<sequence length="198" mass="22354">MDWKELATVSTDESSTSSGYWYSERRTESADSIELLNELRRYRESNALMRSKVREDMGMGEKDLLALRLLLSAQAQGRAMRQRDLAQNLSIQPASASALVDRLVKDGYVKRTPHPDDRRSIAVEPTDLASRDVRRTLVDMHARMLDVTDAMTPQERGVVTRFLRDLNHAMDKRPEDAGSSTTSFTEIRQPGHASAETS</sequence>
<dbReference type="PANTHER" id="PTHR33164">
    <property type="entry name" value="TRANSCRIPTIONAL REGULATOR, MARR FAMILY"/>
    <property type="match status" value="1"/>
</dbReference>
<dbReference type="PRINTS" id="PR00598">
    <property type="entry name" value="HTHMARR"/>
</dbReference>
<reference evidence="3 4" key="1">
    <citation type="journal article" date="2019" name="Int. J. Syst. Evol. Microbiol.">
        <title>The Global Catalogue of Microorganisms (GCM) 10K type strain sequencing project: providing services to taxonomists for standard genome sequencing and annotation.</title>
        <authorList>
            <consortium name="The Broad Institute Genomics Platform"/>
            <consortium name="The Broad Institute Genome Sequencing Center for Infectious Disease"/>
            <person name="Wu L."/>
            <person name="Ma J."/>
        </authorList>
    </citation>
    <scope>NUCLEOTIDE SEQUENCE [LARGE SCALE GENOMIC DNA]</scope>
    <source>
        <strain evidence="3 4">JCM 13318</strain>
    </source>
</reference>
<dbReference type="RefSeq" id="WP_173156871.1">
    <property type="nucleotide sequence ID" value="NZ_BAAALX010000008.1"/>
</dbReference>
<evidence type="ECO:0000313" key="3">
    <source>
        <dbReference type="EMBL" id="GAA1511690.1"/>
    </source>
</evidence>
<dbReference type="Pfam" id="PF01047">
    <property type="entry name" value="MarR"/>
    <property type="match status" value="1"/>
</dbReference>
<feature type="region of interest" description="Disordered" evidence="1">
    <location>
        <begin position="171"/>
        <end position="198"/>
    </location>
</feature>
<gene>
    <name evidence="3" type="ORF">GCM10009690_13420</name>
</gene>
<dbReference type="SMART" id="SM00347">
    <property type="entry name" value="HTH_MARR"/>
    <property type="match status" value="1"/>
</dbReference>
<dbReference type="Gene3D" id="1.10.10.10">
    <property type="entry name" value="Winged helix-like DNA-binding domain superfamily/Winged helix DNA-binding domain"/>
    <property type="match status" value="1"/>
</dbReference>
<name>A0ABN2A6A9_9MICO</name>
<proteinExistence type="predicted"/>
<dbReference type="PROSITE" id="PS50995">
    <property type="entry name" value="HTH_MARR_2"/>
    <property type="match status" value="1"/>
</dbReference>
<dbReference type="PANTHER" id="PTHR33164:SF103">
    <property type="entry name" value="REGULATORY PROTEIN MARR"/>
    <property type="match status" value="1"/>
</dbReference>
<keyword evidence="4" id="KW-1185">Reference proteome</keyword>
<dbReference type="InterPro" id="IPR039422">
    <property type="entry name" value="MarR/SlyA-like"/>
</dbReference>
<dbReference type="SUPFAM" id="SSF46785">
    <property type="entry name" value="Winged helix' DNA-binding domain"/>
    <property type="match status" value="1"/>
</dbReference>
<accession>A0ABN2A6A9</accession>
<dbReference type="InterPro" id="IPR000835">
    <property type="entry name" value="HTH_MarR-typ"/>
</dbReference>
<protein>
    <submittedName>
        <fullName evidence="3">MarR family transcriptional regulator</fullName>
    </submittedName>
</protein>